<dbReference type="Gene3D" id="3.30.70.790">
    <property type="entry name" value="UreE, C-terminal domain"/>
    <property type="match status" value="1"/>
</dbReference>
<evidence type="ECO:0000256" key="5">
    <source>
        <dbReference type="HAMAP-Rule" id="MF_00822"/>
    </source>
</evidence>
<dbReference type="RefSeq" id="WP_151001869.1">
    <property type="nucleotide sequence ID" value="NZ_BPQY01000688.1"/>
</dbReference>
<dbReference type="AlphaFoldDB" id="A0A6L3SWH5"/>
<dbReference type="CDD" id="cd00571">
    <property type="entry name" value="UreE"/>
    <property type="match status" value="1"/>
</dbReference>
<dbReference type="Proteomes" id="UP000474159">
    <property type="component" value="Unassembled WGS sequence"/>
</dbReference>
<dbReference type="Pfam" id="PF02814">
    <property type="entry name" value="UreE_N"/>
    <property type="match status" value="1"/>
</dbReference>
<dbReference type="InterPro" id="IPR007864">
    <property type="entry name" value="UreE_C_dom"/>
</dbReference>
<proteinExistence type="inferred from homology"/>
<dbReference type="SUPFAM" id="SSF69737">
    <property type="entry name" value="Urease metallochaperone UreE, C-terminal domain"/>
    <property type="match status" value="1"/>
</dbReference>
<accession>A0A6L3SWH5</accession>
<keyword evidence="4 5" id="KW-0143">Chaperone</keyword>
<keyword evidence="2 5" id="KW-0963">Cytoplasm</keyword>
<evidence type="ECO:0000313" key="8">
    <source>
        <dbReference type="EMBL" id="KAB1077287.1"/>
    </source>
</evidence>
<evidence type="ECO:0000256" key="1">
    <source>
        <dbReference type="ARBA" id="ARBA00004496"/>
    </source>
</evidence>
<evidence type="ECO:0000313" key="9">
    <source>
        <dbReference type="Proteomes" id="UP000474159"/>
    </source>
</evidence>
<dbReference type="InterPro" id="IPR036118">
    <property type="entry name" value="UreE_N_sf"/>
</dbReference>
<evidence type="ECO:0000256" key="4">
    <source>
        <dbReference type="ARBA" id="ARBA00023186"/>
    </source>
</evidence>
<dbReference type="GO" id="GO:0005737">
    <property type="term" value="C:cytoplasm"/>
    <property type="evidence" value="ECO:0007669"/>
    <property type="project" value="UniProtKB-SubCell"/>
</dbReference>
<evidence type="ECO:0000256" key="2">
    <source>
        <dbReference type="ARBA" id="ARBA00022490"/>
    </source>
</evidence>
<evidence type="ECO:0000256" key="3">
    <source>
        <dbReference type="ARBA" id="ARBA00022596"/>
    </source>
</evidence>
<protein>
    <recommendedName>
        <fullName evidence="5">Urease accessory protein UreE</fullName>
    </recommendedName>
</protein>
<dbReference type="GO" id="GO:0016151">
    <property type="term" value="F:nickel cation binding"/>
    <property type="evidence" value="ECO:0007669"/>
    <property type="project" value="UniProtKB-UniRule"/>
</dbReference>
<gene>
    <name evidence="5" type="primary">ureE</name>
    <name evidence="8" type="ORF">F6X53_19560</name>
</gene>
<dbReference type="GO" id="GO:0051082">
    <property type="term" value="F:unfolded protein binding"/>
    <property type="evidence" value="ECO:0007669"/>
    <property type="project" value="UniProtKB-UniRule"/>
</dbReference>
<feature type="domain" description="UreE urease accessory N-terminal" evidence="7">
    <location>
        <begin position="6"/>
        <end position="73"/>
    </location>
</feature>
<dbReference type="GO" id="GO:0065003">
    <property type="term" value="P:protein-containing complex assembly"/>
    <property type="evidence" value="ECO:0007669"/>
    <property type="project" value="InterPro"/>
</dbReference>
<dbReference type="Gene3D" id="2.60.260.20">
    <property type="entry name" value="Urease metallochaperone UreE, N-terminal domain"/>
    <property type="match status" value="1"/>
</dbReference>
<feature type="compositionally biased region" description="Basic and acidic residues" evidence="6">
    <location>
        <begin position="175"/>
        <end position="188"/>
    </location>
</feature>
<keyword evidence="9" id="KW-1185">Reference proteome</keyword>
<dbReference type="Pfam" id="PF05194">
    <property type="entry name" value="UreE_C"/>
    <property type="match status" value="1"/>
</dbReference>
<dbReference type="SMART" id="SM00988">
    <property type="entry name" value="UreE_N"/>
    <property type="match status" value="1"/>
</dbReference>
<comment type="similarity">
    <text evidence="5">Belongs to the UreE family.</text>
</comment>
<evidence type="ECO:0000259" key="7">
    <source>
        <dbReference type="SMART" id="SM00988"/>
    </source>
</evidence>
<reference evidence="8 9" key="1">
    <citation type="submission" date="2019-09" db="EMBL/GenBank/DDBJ databases">
        <title>YIM 48816 draft genome.</title>
        <authorList>
            <person name="Jiang L."/>
        </authorList>
    </citation>
    <scope>NUCLEOTIDE SEQUENCE [LARGE SCALE GENOMIC DNA]</scope>
    <source>
        <strain evidence="8 9">YIM 48816</strain>
    </source>
</reference>
<dbReference type="GO" id="GO:0019627">
    <property type="term" value="P:urea metabolic process"/>
    <property type="evidence" value="ECO:0007669"/>
    <property type="project" value="InterPro"/>
</dbReference>
<comment type="caution">
    <text evidence="8">The sequence shown here is derived from an EMBL/GenBank/DDBJ whole genome shotgun (WGS) entry which is preliminary data.</text>
</comment>
<dbReference type="InterPro" id="IPR012406">
    <property type="entry name" value="UreE"/>
</dbReference>
<comment type="function">
    <text evidence="5">Involved in urease metallocenter assembly. Binds nickel. Probably functions as a nickel donor during metallocenter assembly.</text>
</comment>
<dbReference type="HAMAP" id="MF_00822">
    <property type="entry name" value="UreE"/>
    <property type="match status" value="1"/>
</dbReference>
<feature type="region of interest" description="Disordered" evidence="6">
    <location>
        <begin position="132"/>
        <end position="188"/>
    </location>
</feature>
<comment type="subcellular location">
    <subcellularLocation>
        <location evidence="1 5">Cytoplasm</location>
    </subcellularLocation>
</comment>
<evidence type="ECO:0000256" key="6">
    <source>
        <dbReference type="SAM" id="MobiDB-lite"/>
    </source>
</evidence>
<dbReference type="SUPFAM" id="SSF69287">
    <property type="entry name" value="Urease metallochaperone UreE, N-terminal domain"/>
    <property type="match status" value="1"/>
</dbReference>
<feature type="compositionally biased region" description="Basic residues" evidence="6">
    <location>
        <begin position="154"/>
        <end position="168"/>
    </location>
</feature>
<keyword evidence="3 5" id="KW-0533">Nickel</keyword>
<name>A0A6L3SWH5_9HYPH</name>
<dbReference type="InterPro" id="IPR004029">
    <property type="entry name" value="UreE_N"/>
</dbReference>
<dbReference type="GO" id="GO:0006457">
    <property type="term" value="P:protein folding"/>
    <property type="evidence" value="ECO:0007669"/>
    <property type="project" value="InterPro"/>
</dbReference>
<organism evidence="8 9">
    <name type="scientific">Methylobacterium soli</name>
    <dbReference type="NCBI Taxonomy" id="553447"/>
    <lineage>
        <taxon>Bacteria</taxon>
        <taxon>Pseudomonadati</taxon>
        <taxon>Pseudomonadota</taxon>
        <taxon>Alphaproteobacteria</taxon>
        <taxon>Hyphomicrobiales</taxon>
        <taxon>Methylobacteriaceae</taxon>
        <taxon>Methylobacterium</taxon>
    </lineage>
</organism>
<dbReference type="EMBL" id="VZZK01000022">
    <property type="protein sequence ID" value="KAB1077287.1"/>
    <property type="molecule type" value="Genomic_DNA"/>
</dbReference>
<dbReference type="OrthoDB" id="9802215at2"/>
<sequence>MLRATRIIRRDAIGRGPDGSGEIVDRIVLDHGDRHRRRLAMRGVGGLGFLLDLPEPAILEDGDALALEDGRLVWVEAAPERLLAIRAPSPLALQRLIWHIGNRHIPAELTDEAVYIAEDHVLAAMVRGLGGSAEPVTRPFRPEGGAYAGGHAHGSSHAHGHPHGHAHAHGPGSSHEPRHAHAHDHAGD</sequence>